<comment type="caution">
    <text evidence="2">The sequence shown here is derived from an EMBL/GenBank/DDBJ whole genome shotgun (WGS) entry which is preliminary data.</text>
</comment>
<evidence type="ECO:0000313" key="2">
    <source>
        <dbReference type="EMBL" id="MED6238817.1"/>
    </source>
</evidence>
<evidence type="ECO:0000313" key="3">
    <source>
        <dbReference type="Proteomes" id="UP001345963"/>
    </source>
</evidence>
<gene>
    <name evidence="2" type="ORF">ATANTOWER_030500</name>
</gene>
<organism evidence="2 3">
    <name type="scientific">Ataeniobius toweri</name>
    <dbReference type="NCBI Taxonomy" id="208326"/>
    <lineage>
        <taxon>Eukaryota</taxon>
        <taxon>Metazoa</taxon>
        <taxon>Chordata</taxon>
        <taxon>Craniata</taxon>
        <taxon>Vertebrata</taxon>
        <taxon>Euteleostomi</taxon>
        <taxon>Actinopterygii</taxon>
        <taxon>Neopterygii</taxon>
        <taxon>Teleostei</taxon>
        <taxon>Neoteleostei</taxon>
        <taxon>Acanthomorphata</taxon>
        <taxon>Ovalentaria</taxon>
        <taxon>Atherinomorphae</taxon>
        <taxon>Cyprinodontiformes</taxon>
        <taxon>Goodeidae</taxon>
        <taxon>Ataeniobius</taxon>
    </lineage>
</organism>
<name>A0ABU7AKU7_9TELE</name>
<dbReference type="Proteomes" id="UP001345963">
    <property type="component" value="Unassembled WGS sequence"/>
</dbReference>
<reference evidence="2 3" key="1">
    <citation type="submission" date="2021-07" db="EMBL/GenBank/DDBJ databases">
        <authorList>
            <person name="Palmer J.M."/>
        </authorList>
    </citation>
    <scope>NUCLEOTIDE SEQUENCE [LARGE SCALE GENOMIC DNA]</scope>
    <source>
        <strain evidence="2 3">AT_MEX2019</strain>
        <tissue evidence="2">Muscle</tissue>
    </source>
</reference>
<accession>A0ABU7AKU7</accession>
<feature type="region of interest" description="Disordered" evidence="1">
    <location>
        <begin position="89"/>
        <end position="123"/>
    </location>
</feature>
<dbReference type="EMBL" id="JAHUTI010020490">
    <property type="protein sequence ID" value="MED6238817.1"/>
    <property type="molecule type" value="Genomic_DNA"/>
</dbReference>
<feature type="compositionally biased region" description="Basic and acidic residues" evidence="1">
    <location>
        <begin position="89"/>
        <end position="104"/>
    </location>
</feature>
<protein>
    <submittedName>
        <fullName evidence="2">Uncharacterized protein</fullName>
    </submittedName>
</protein>
<keyword evidence="3" id="KW-1185">Reference proteome</keyword>
<evidence type="ECO:0000256" key="1">
    <source>
        <dbReference type="SAM" id="MobiDB-lite"/>
    </source>
</evidence>
<sequence>MNVKQVRTRDLCVAGDLSPLKQTAEFKQHDFATLVSFSSSQPGQLTPTHHSISLFPISTKPALRRHHKTGHLTEGSVCADHKDHLFSSKARFLSDRDPNSDADQRGQGSFHGAVPRNDTSAGA</sequence>
<proteinExistence type="predicted"/>